<evidence type="ECO:0000313" key="2">
    <source>
        <dbReference type="Proteomes" id="UP000001544"/>
    </source>
</evidence>
<proteinExistence type="predicted"/>
<evidence type="ECO:0000313" key="1">
    <source>
        <dbReference type="EMBL" id="ADC48786.1"/>
    </source>
</evidence>
<protein>
    <submittedName>
        <fullName evidence="1">Uncharacterized protein</fullName>
    </submittedName>
</protein>
<organism evidence="1 2">
    <name type="scientific">Alkalihalophilus pseudofirmus (strain ATCC BAA-2126 / JCM 17055 / OF4)</name>
    <name type="common">Bacillus pseudofirmus</name>
    <dbReference type="NCBI Taxonomy" id="398511"/>
    <lineage>
        <taxon>Bacteria</taxon>
        <taxon>Bacillati</taxon>
        <taxon>Bacillota</taxon>
        <taxon>Bacilli</taxon>
        <taxon>Bacillales</taxon>
        <taxon>Bacillaceae</taxon>
        <taxon>Alkalihalophilus</taxon>
    </lineage>
</organism>
<dbReference type="HOGENOM" id="CLU_491493_0_0_9"/>
<dbReference type="STRING" id="398511.BpOF4_03600"/>
<accession>D3FX31</accession>
<reference evidence="1 2" key="1">
    <citation type="journal article" date="2011" name="Environ. Microbiol.">
        <title>Genome of alkaliphilic Bacillus pseudofirmus OF4 reveals adaptations that support the ability to grow in an external pH range from 7.5 to 11.4.</title>
        <authorList>
            <person name="Janto B."/>
            <person name="Ahmed A."/>
            <person name="Ito M."/>
            <person name="Liu J."/>
            <person name="Hicks D.B."/>
            <person name="Pagni S."/>
            <person name="Fackelmayer O.J."/>
            <person name="Smith T.A."/>
            <person name="Earl J."/>
            <person name="Elbourne L.D."/>
            <person name="Hassan K."/>
            <person name="Paulsen I.T."/>
            <person name="Kolsto A.B."/>
            <person name="Tourasse N.J."/>
            <person name="Ehrlich G.D."/>
            <person name="Boissy R."/>
            <person name="Ivey D.M."/>
            <person name="Li G."/>
            <person name="Xue Y."/>
            <person name="Ma Y."/>
            <person name="Hu F.Z."/>
            <person name="Krulwich T.A."/>
        </authorList>
    </citation>
    <scope>NUCLEOTIDE SEQUENCE [LARGE SCALE GENOMIC DNA]</scope>
    <source>
        <strain evidence="2">ATCC BAA-2126 / JCM 17055 / OF4</strain>
    </source>
</reference>
<keyword evidence="2" id="KW-1185">Reference proteome</keyword>
<dbReference type="RefSeq" id="WP_012960063.1">
    <property type="nucleotide sequence ID" value="NC_013791.2"/>
</dbReference>
<name>D3FX31_ALKPO</name>
<dbReference type="EMBL" id="CP001878">
    <property type="protein sequence ID" value="ADC48786.1"/>
    <property type="molecule type" value="Genomic_DNA"/>
</dbReference>
<dbReference type="Proteomes" id="UP000001544">
    <property type="component" value="Chromosome"/>
</dbReference>
<dbReference type="AlphaFoldDB" id="D3FX31"/>
<dbReference type="KEGG" id="bpf:BpOF4_03600"/>
<gene>
    <name evidence="1" type="ordered locus">BpOF4_03600</name>
</gene>
<dbReference type="eggNOG" id="COG1100">
    <property type="taxonomic scope" value="Bacteria"/>
</dbReference>
<sequence length="554" mass="65926">MKDINEFQNWPIKDKFNFFDTKSNKIPNKQEIKTTQSFLIETILNSKENLNIRKKALEHFMNLVKLQNIKKRVALNLLLDDWTETEDIFLETTRLKNLFLFYEDEPEEIEEIYQNLVEHHESEVKSESLYHLGLVFFFKANVKVNKEGYIEYLTRSLEYFIHSRNSIENRIDAEFFILIVSNLLNVLKGREADLEQNLRRIVQLLWKQHLFALEDVVSPLQVGLYRKLYEFNNIKLSKPEDWLDYREGFNDLCYYFYEIKNQEIKNELIKNVSENLIRRSIEPLFALNFNAQICKINKRINEVDVLSKEHNFLLYLREVAADSKISENASKDFIVNKLEDAFPHIEKTRIEIEVKKIEEVHNPQNIMHLYEIFSDSSYENLLDVVISSCINLQGNQIYRNASENERNTFIGSMLEMAGFNIKDQTLWGKSRAGKTSGEIDLFVKKKNSDPFSIIEALNLNSLNKSYLGFHIDKLFNYDTTGLKYNFILVYSSSKNFFDFWKRYVKYVQEHTYPFKLLKYEEVEGYDYSDIRICKTKHLRKGKEVYLYHLMVDLS</sequence>